<proteinExistence type="predicted"/>
<protein>
    <submittedName>
        <fullName evidence="3">Ras-GEF domain-containing protein</fullName>
    </submittedName>
</protein>
<evidence type="ECO:0000313" key="3">
    <source>
        <dbReference type="WBParaSite" id="TTAC_0001148401-mRNA-1"/>
    </source>
</evidence>
<evidence type="ECO:0000313" key="2">
    <source>
        <dbReference type="Proteomes" id="UP000274429"/>
    </source>
</evidence>
<accession>A0A0R3XD57</accession>
<evidence type="ECO:0000313" key="1">
    <source>
        <dbReference type="EMBL" id="VDM36602.1"/>
    </source>
</evidence>
<reference evidence="1 2" key="2">
    <citation type="submission" date="2018-11" db="EMBL/GenBank/DDBJ databases">
        <authorList>
            <consortium name="Pathogen Informatics"/>
        </authorList>
    </citation>
    <scope>NUCLEOTIDE SEQUENCE [LARGE SCALE GENOMIC DNA]</scope>
</reference>
<dbReference type="AlphaFoldDB" id="A0A0R3XD57"/>
<dbReference type="OrthoDB" id="422220at2759"/>
<dbReference type="Proteomes" id="UP000274429">
    <property type="component" value="Unassembled WGS sequence"/>
</dbReference>
<organism evidence="3">
    <name type="scientific">Hydatigena taeniaeformis</name>
    <name type="common">Feline tapeworm</name>
    <name type="synonym">Taenia taeniaeformis</name>
    <dbReference type="NCBI Taxonomy" id="6205"/>
    <lineage>
        <taxon>Eukaryota</taxon>
        <taxon>Metazoa</taxon>
        <taxon>Spiralia</taxon>
        <taxon>Lophotrochozoa</taxon>
        <taxon>Platyhelminthes</taxon>
        <taxon>Cestoda</taxon>
        <taxon>Eucestoda</taxon>
        <taxon>Cyclophyllidea</taxon>
        <taxon>Taeniidae</taxon>
        <taxon>Hydatigera</taxon>
    </lineage>
</organism>
<reference evidence="3" key="1">
    <citation type="submission" date="2017-02" db="UniProtKB">
        <authorList>
            <consortium name="WormBaseParasite"/>
        </authorList>
    </citation>
    <scope>IDENTIFICATION</scope>
</reference>
<dbReference type="EMBL" id="UYWX01024312">
    <property type="protein sequence ID" value="VDM36602.1"/>
    <property type="molecule type" value="Genomic_DNA"/>
</dbReference>
<keyword evidence="2" id="KW-1185">Reference proteome</keyword>
<gene>
    <name evidence="1" type="ORF">TTAC_LOCUS11467</name>
</gene>
<sequence>MELIRRYLPAPLPQTFSHPARLNLGHISWAQLALEVQNQVLYYLNPHDIGPDLVCEWRSLSQAALVVNNTDTANCFSGGPNCSFADWISNQQMFPDHFHLLMCLGPSSTRRQRIFHQCSDEIPQLMALSQSLFCAILAAIHKHSRDRMSSNSSTISTLPEIISPLQIETATSNVNVFVDTIDSYFEGFVAVCPSIQHLIHAFCACLRESSLSAQAVARAWVVWGALQMHCAFPFPPLDPTIVNAFKLSIAQAEVSSSFLFHSIKF</sequence>
<dbReference type="WBParaSite" id="TTAC_0001148401-mRNA-1">
    <property type="protein sequence ID" value="TTAC_0001148401-mRNA-1"/>
    <property type="gene ID" value="TTAC_0001148401"/>
</dbReference>
<dbReference type="STRING" id="6205.A0A0R3XD57"/>
<name>A0A0R3XD57_HYDTA</name>